<evidence type="ECO:0000313" key="3">
    <source>
        <dbReference type="EMBL" id="RKF58063.1"/>
    </source>
</evidence>
<dbReference type="AlphaFoldDB" id="A0A420HKY3"/>
<evidence type="ECO:0008006" key="5">
    <source>
        <dbReference type="Google" id="ProtNLM"/>
    </source>
</evidence>
<dbReference type="Pfam" id="PF05841">
    <property type="entry name" value="Apc15p"/>
    <property type="match status" value="1"/>
</dbReference>
<proteinExistence type="predicted"/>
<feature type="compositionally biased region" description="Acidic residues" evidence="2">
    <location>
        <begin position="247"/>
        <end position="278"/>
    </location>
</feature>
<keyword evidence="1" id="KW-0175">Coiled coil</keyword>
<evidence type="ECO:0000256" key="2">
    <source>
        <dbReference type="SAM" id="MobiDB-lite"/>
    </source>
</evidence>
<keyword evidence="4" id="KW-1185">Reference proteome</keyword>
<dbReference type="InterPro" id="IPR008402">
    <property type="entry name" value="APC_su15/mnd2"/>
</dbReference>
<gene>
    <name evidence="3" type="ORF">OnM2_070016</name>
</gene>
<name>A0A420HKY3_9PEZI</name>
<organism evidence="3 4">
    <name type="scientific">Erysiphe neolycopersici</name>
    <dbReference type="NCBI Taxonomy" id="212602"/>
    <lineage>
        <taxon>Eukaryota</taxon>
        <taxon>Fungi</taxon>
        <taxon>Dikarya</taxon>
        <taxon>Ascomycota</taxon>
        <taxon>Pezizomycotina</taxon>
        <taxon>Leotiomycetes</taxon>
        <taxon>Erysiphales</taxon>
        <taxon>Erysiphaceae</taxon>
        <taxon>Erysiphe</taxon>
    </lineage>
</organism>
<dbReference type="EMBL" id="MCFK01007020">
    <property type="protein sequence ID" value="RKF58063.1"/>
    <property type="molecule type" value="Genomic_DNA"/>
</dbReference>
<dbReference type="GO" id="GO:0005680">
    <property type="term" value="C:anaphase-promoting complex"/>
    <property type="evidence" value="ECO:0007669"/>
    <property type="project" value="InterPro"/>
</dbReference>
<evidence type="ECO:0000313" key="4">
    <source>
        <dbReference type="Proteomes" id="UP000286134"/>
    </source>
</evidence>
<comment type="caution">
    <text evidence="3">The sequence shown here is derived from an EMBL/GenBank/DDBJ whole genome shotgun (WGS) entry which is preliminary data.</text>
</comment>
<dbReference type="Proteomes" id="UP000286134">
    <property type="component" value="Unassembled WGS sequence"/>
</dbReference>
<protein>
    <recommendedName>
        <fullName evidence="5">Apc15p protein-domain-containing protein</fullName>
    </recommendedName>
</protein>
<reference evidence="3 4" key="1">
    <citation type="journal article" date="2018" name="BMC Genomics">
        <title>Comparative genome analyses reveal sequence features reflecting distinct modes of host-adaptation between dicot and monocot powdery mildew.</title>
        <authorList>
            <person name="Wu Y."/>
            <person name="Ma X."/>
            <person name="Pan Z."/>
            <person name="Kale S.D."/>
            <person name="Song Y."/>
            <person name="King H."/>
            <person name="Zhang Q."/>
            <person name="Presley C."/>
            <person name="Deng X."/>
            <person name="Wei C.I."/>
            <person name="Xiao S."/>
        </authorList>
    </citation>
    <scope>NUCLEOTIDE SEQUENCE [LARGE SCALE GENOMIC DNA]</scope>
    <source>
        <strain evidence="3">UMSG2</strain>
    </source>
</reference>
<dbReference type="OrthoDB" id="5320532at2759"/>
<feature type="coiled-coil region" evidence="1">
    <location>
        <begin position="86"/>
        <end position="113"/>
    </location>
</feature>
<dbReference type="GO" id="GO:0031145">
    <property type="term" value="P:anaphase-promoting complex-dependent catabolic process"/>
    <property type="evidence" value="ECO:0007669"/>
    <property type="project" value="InterPro"/>
</dbReference>
<feature type="region of interest" description="Disordered" evidence="2">
    <location>
        <begin position="244"/>
        <end position="290"/>
    </location>
</feature>
<dbReference type="STRING" id="212602.A0A420HKY3"/>
<accession>A0A420HKY3</accession>
<evidence type="ECO:0000256" key="1">
    <source>
        <dbReference type="SAM" id="Coils"/>
    </source>
</evidence>
<sequence>MLHLPNLAPPDCYTLWYTSASSPNPRIIRDHDDQDFSQTQIQNQQRNQNTFYRSPLTNLRLDEESIRNRKKNITDYGAGWLKPPGVSKSLQQMREDEREIREHEETLRRERLAQELAQAGAEAELDSLLQGEDGDIMEEMVDLDDDIPEANSSEFDSNDEVDFGDEGTAHTEISGVTTHASNNNNVTLHSQDDLYRREILVHDRLIRDDSSTIDEKDLSGMLQEEDLFHEHQGSEMTNLDMGMNQDMDLDDEIPEGDAYEHTDIDEEISSSEEDDEDSSFQISAVGMESR</sequence>